<evidence type="ECO:0000256" key="1">
    <source>
        <dbReference type="ARBA" id="ARBA00010815"/>
    </source>
</evidence>
<dbReference type="Gene3D" id="3.40.50.150">
    <property type="entry name" value="Vaccinia Virus protein VP39"/>
    <property type="match status" value="1"/>
</dbReference>
<evidence type="ECO:0000256" key="2">
    <source>
        <dbReference type="ARBA" id="ARBA00022603"/>
    </source>
</evidence>
<dbReference type="InterPro" id="IPR003333">
    <property type="entry name" value="CMAS"/>
</dbReference>
<dbReference type="InterPro" id="IPR057206">
    <property type="entry name" value="DUF7884"/>
</dbReference>
<evidence type="ECO:0000313" key="7">
    <source>
        <dbReference type="EMBL" id="MCQ1531090.1"/>
    </source>
</evidence>
<dbReference type="InterPro" id="IPR029063">
    <property type="entry name" value="SAM-dependent_MTases_sf"/>
</dbReference>
<evidence type="ECO:0000256" key="4">
    <source>
        <dbReference type="ARBA" id="ARBA00022691"/>
    </source>
</evidence>
<evidence type="ECO:0000256" key="5">
    <source>
        <dbReference type="ARBA" id="ARBA00023098"/>
    </source>
</evidence>
<dbReference type="Proteomes" id="UP001651880">
    <property type="component" value="Unassembled WGS sequence"/>
</dbReference>
<dbReference type="PANTHER" id="PTHR43667">
    <property type="entry name" value="CYCLOPROPANE-FATTY-ACYL-PHOSPHOLIPID SYNTHASE"/>
    <property type="match status" value="1"/>
</dbReference>
<keyword evidence="8" id="KW-1185">Reference proteome</keyword>
<comment type="similarity">
    <text evidence="1">Belongs to the CFA/CMAS family.</text>
</comment>
<dbReference type="CDD" id="cd02440">
    <property type="entry name" value="AdoMet_MTases"/>
    <property type="match status" value="1"/>
</dbReference>
<comment type="caution">
    <text evidence="7">The sequence shown here is derived from an EMBL/GenBank/DDBJ whole genome shotgun (WGS) entry which is preliminary data.</text>
</comment>
<dbReference type="SUPFAM" id="SSF53335">
    <property type="entry name" value="S-adenosyl-L-methionine-dependent methyltransferases"/>
    <property type="match status" value="1"/>
</dbReference>
<dbReference type="PIRSF" id="PIRSF003085">
    <property type="entry name" value="CMAS"/>
    <property type="match status" value="1"/>
</dbReference>
<organism evidence="7 8">
    <name type="scientific">Lutispora saccharofermentans</name>
    <dbReference type="NCBI Taxonomy" id="3024236"/>
    <lineage>
        <taxon>Bacteria</taxon>
        <taxon>Bacillati</taxon>
        <taxon>Bacillota</taxon>
        <taxon>Clostridia</taxon>
        <taxon>Lutisporales</taxon>
        <taxon>Lutisporaceae</taxon>
        <taxon>Lutispora</taxon>
    </lineage>
</organism>
<dbReference type="PANTHER" id="PTHR43667:SF1">
    <property type="entry name" value="CYCLOPROPANE-FATTY-ACYL-PHOSPHOLIPID SYNTHASE"/>
    <property type="match status" value="1"/>
</dbReference>
<keyword evidence="5" id="KW-0443">Lipid metabolism</keyword>
<keyword evidence="2" id="KW-0489">Methyltransferase</keyword>
<name>A0ABT1NIH6_9FIRM</name>
<proteinExistence type="inferred from homology"/>
<dbReference type="Pfam" id="PF02353">
    <property type="entry name" value="CMAS"/>
    <property type="match status" value="1"/>
</dbReference>
<gene>
    <name evidence="7" type="ORF">LJD61_16310</name>
</gene>
<keyword evidence="3" id="KW-0808">Transferase</keyword>
<accession>A0ABT1NIH6</accession>
<sequence length="393" mass="45729">MLLHNFSQRIKEHSFSIDYWDGTSINYGQDTPAFKIIFHEKIPAVKLLKDPSLAFGEAYMDGIIDFEGDLQGIIETFYKMIPPSFKKKSFSGLQNFFSNENKSTSLRKQQKDIKHHYDLGNDFYELWLDETMSYSCAYFCSPEDSLPQAQLQKIDYILKKLQLHPGESLLDIGSGWGWLIIRAAQQYGVRALGVTLSEEQYTKTKQRIAELGLKGKVDVKRMDYRTLAENNSEKFDKVVSVGMIEHVGRANISKYMEMVNKLLVPGGLSVLHCITGQIEGPCNRWILKYIFPGGYIPSIRELIWLLPENDFHLLDVESLRLHYARTLQHWANNYEKNLDYVRKKYDERFIKMWRLYLNACATSFRVSGLNIHQIVFSKGINNELPMTRHYLYQ</sequence>
<keyword evidence="4" id="KW-0949">S-adenosyl-L-methionine</keyword>
<dbReference type="InterPro" id="IPR050723">
    <property type="entry name" value="CFA/CMAS"/>
</dbReference>
<evidence type="ECO:0000313" key="8">
    <source>
        <dbReference type="Proteomes" id="UP001651880"/>
    </source>
</evidence>
<reference evidence="7 8" key="1">
    <citation type="submission" date="2021-10" db="EMBL/GenBank/DDBJ databases">
        <title>Lutispora strain m25 sp. nov., a thermophilic, non-spore-forming bacterium isolated from a lab-scale methanogenic bioreactor digesting anaerobic sludge.</title>
        <authorList>
            <person name="El Houari A."/>
            <person name="Mcdonald J."/>
        </authorList>
    </citation>
    <scope>NUCLEOTIDE SEQUENCE [LARGE SCALE GENOMIC DNA]</scope>
    <source>
        <strain evidence="8">m25</strain>
    </source>
</reference>
<dbReference type="EMBL" id="JAJEKE010000018">
    <property type="protein sequence ID" value="MCQ1531090.1"/>
    <property type="molecule type" value="Genomic_DNA"/>
</dbReference>
<evidence type="ECO:0000259" key="6">
    <source>
        <dbReference type="Pfam" id="PF25371"/>
    </source>
</evidence>
<dbReference type="Pfam" id="PF25371">
    <property type="entry name" value="DUF7884"/>
    <property type="match status" value="1"/>
</dbReference>
<evidence type="ECO:0000256" key="3">
    <source>
        <dbReference type="ARBA" id="ARBA00022679"/>
    </source>
</evidence>
<feature type="domain" description="DUF7884" evidence="6">
    <location>
        <begin position="4"/>
        <end position="80"/>
    </location>
</feature>
<protein>
    <submittedName>
        <fullName evidence="7">Cyclopropane-fatty-acyl-phospholipid synthase family protein</fullName>
    </submittedName>
</protein>